<dbReference type="Gene3D" id="2.60.120.1140">
    <property type="entry name" value="Protein of unknown function DUF192"/>
    <property type="match status" value="1"/>
</dbReference>
<sequence>MWTDKVYIGDHAFDTLVAVTMDEHIQGLMYKSWPPPVMAFPYKLAERRSFWMKNTPSPLDIIFARAGRIVGIFKGEPLTTRCVGPEELSDLVVELPYGIAEKLQISIGDDIRVCYSVGTAVKIMKNGR</sequence>
<dbReference type="PANTHER" id="PTHR37953">
    <property type="entry name" value="UPF0127 PROTEIN MJ1496"/>
    <property type="match status" value="1"/>
</dbReference>
<dbReference type="InterPro" id="IPR038695">
    <property type="entry name" value="Saro_0823-like_sf"/>
</dbReference>
<reference evidence="1" key="1">
    <citation type="journal article" date="2015" name="Nature">
        <title>Complex archaea that bridge the gap between prokaryotes and eukaryotes.</title>
        <authorList>
            <person name="Spang A."/>
            <person name="Saw J.H."/>
            <person name="Jorgensen S.L."/>
            <person name="Zaremba-Niedzwiedzka K."/>
            <person name="Martijn J."/>
            <person name="Lind A.E."/>
            <person name="van Eijk R."/>
            <person name="Schleper C."/>
            <person name="Guy L."/>
            <person name="Ettema T.J."/>
        </authorList>
    </citation>
    <scope>NUCLEOTIDE SEQUENCE</scope>
</reference>
<organism evidence="1">
    <name type="scientific">marine sediment metagenome</name>
    <dbReference type="NCBI Taxonomy" id="412755"/>
    <lineage>
        <taxon>unclassified sequences</taxon>
        <taxon>metagenomes</taxon>
        <taxon>ecological metagenomes</taxon>
    </lineage>
</organism>
<dbReference type="AlphaFoldDB" id="A0A0F9SKR5"/>
<comment type="caution">
    <text evidence="1">The sequence shown here is derived from an EMBL/GenBank/DDBJ whole genome shotgun (WGS) entry which is preliminary data.</text>
</comment>
<dbReference type="EMBL" id="LAZR01000468">
    <property type="protein sequence ID" value="KKN67654.1"/>
    <property type="molecule type" value="Genomic_DNA"/>
</dbReference>
<dbReference type="PANTHER" id="PTHR37953:SF1">
    <property type="entry name" value="UPF0127 PROTEIN MJ1496"/>
    <property type="match status" value="1"/>
</dbReference>
<name>A0A0F9SKR5_9ZZZZ</name>
<accession>A0A0F9SKR5</accession>
<proteinExistence type="predicted"/>
<protein>
    <recommendedName>
        <fullName evidence="2">DUF192 domain-containing protein</fullName>
    </recommendedName>
</protein>
<evidence type="ECO:0008006" key="2">
    <source>
        <dbReference type="Google" id="ProtNLM"/>
    </source>
</evidence>
<gene>
    <name evidence="1" type="ORF">LCGC14_0459130</name>
</gene>
<dbReference type="InterPro" id="IPR003795">
    <property type="entry name" value="DUF192"/>
</dbReference>
<dbReference type="Pfam" id="PF02643">
    <property type="entry name" value="DUF192"/>
    <property type="match status" value="1"/>
</dbReference>
<evidence type="ECO:0000313" key="1">
    <source>
        <dbReference type="EMBL" id="KKN67654.1"/>
    </source>
</evidence>